<dbReference type="AlphaFoldDB" id="A0A2I1DNV0"/>
<keyword evidence="4" id="KW-1185">Reference proteome</keyword>
<keyword evidence="2" id="KW-0812">Transmembrane</keyword>
<evidence type="ECO:0000313" key="4">
    <source>
        <dbReference type="Proteomes" id="UP000234329"/>
    </source>
</evidence>
<dbReference type="InterPro" id="IPR052928">
    <property type="entry name" value="Desiccation-related_membrane"/>
</dbReference>
<sequence>MMDYDNESNGGLGYSALGIALLAGAAAGALTALLFAPQAGDRTREQIRHQANRAWDRVVASRERMNERVEELLDTIAIYSEELVQKGKELSDKERQRLNDGIALARTELDRLRRKLSRLD</sequence>
<dbReference type="PANTHER" id="PTHR35792:SF2">
    <property type="entry name" value="GENERAL STRESS PROTEIN"/>
    <property type="match status" value="1"/>
</dbReference>
<dbReference type="InParanoid" id="A0A2I1DNV0"/>
<keyword evidence="2" id="KW-0472">Membrane</keyword>
<dbReference type="Proteomes" id="UP000234329">
    <property type="component" value="Unassembled WGS sequence"/>
</dbReference>
<dbReference type="OrthoDB" id="5298438at2"/>
<gene>
    <name evidence="3" type="ORF">B1757_03865</name>
</gene>
<evidence type="ECO:0000256" key="1">
    <source>
        <dbReference type="SAM" id="Coils"/>
    </source>
</evidence>
<keyword evidence="2" id="KW-1133">Transmembrane helix</keyword>
<name>A0A2I1DNV0_9PROT</name>
<evidence type="ECO:0000256" key="2">
    <source>
        <dbReference type="SAM" id="Phobius"/>
    </source>
</evidence>
<dbReference type="Pfam" id="PF12732">
    <property type="entry name" value="YtxH"/>
    <property type="match status" value="1"/>
</dbReference>
<reference evidence="3 4" key="1">
    <citation type="submission" date="2017-03" db="EMBL/GenBank/DDBJ databases">
        <title>Draft genime sequence of the acidophilic sulfur-oxidizing bacterium Acidithiobacillus sp. SH, isolated from seawater.</title>
        <authorList>
            <person name="Sharmin S."/>
            <person name="Tokuhisa M."/>
            <person name="Kanao T."/>
            <person name="Kamimura K."/>
        </authorList>
    </citation>
    <scope>NUCLEOTIDE SEQUENCE [LARGE SCALE GENOMIC DNA]</scope>
    <source>
        <strain evidence="3 4">SH</strain>
    </source>
</reference>
<dbReference type="RefSeq" id="WP_101537075.1">
    <property type="nucleotide sequence ID" value="NZ_MXAV01000011.1"/>
</dbReference>
<comment type="caution">
    <text evidence="3">The sequence shown here is derived from an EMBL/GenBank/DDBJ whole genome shotgun (WGS) entry which is preliminary data.</text>
</comment>
<accession>A0A2I1DNV0</accession>
<evidence type="ECO:0008006" key="5">
    <source>
        <dbReference type="Google" id="ProtNLM"/>
    </source>
</evidence>
<dbReference type="PANTHER" id="PTHR35792">
    <property type="entry name" value="GENERAL STRESS PROTEIN"/>
    <property type="match status" value="1"/>
</dbReference>
<feature type="transmembrane region" description="Helical" evidence="2">
    <location>
        <begin position="12"/>
        <end position="36"/>
    </location>
</feature>
<dbReference type="InterPro" id="IPR024623">
    <property type="entry name" value="YtxH"/>
</dbReference>
<dbReference type="EMBL" id="MXAV01000011">
    <property type="protein sequence ID" value="PKY11550.1"/>
    <property type="molecule type" value="Genomic_DNA"/>
</dbReference>
<protein>
    <recommendedName>
        <fullName evidence="5">YtxH domain-containing protein</fullName>
    </recommendedName>
</protein>
<proteinExistence type="predicted"/>
<evidence type="ECO:0000313" key="3">
    <source>
        <dbReference type="EMBL" id="PKY11550.1"/>
    </source>
</evidence>
<feature type="coiled-coil region" evidence="1">
    <location>
        <begin position="62"/>
        <end position="115"/>
    </location>
</feature>
<organism evidence="3 4">
    <name type="scientific">Acidithiobacillus marinus</name>
    <dbReference type="NCBI Taxonomy" id="187490"/>
    <lineage>
        <taxon>Bacteria</taxon>
        <taxon>Pseudomonadati</taxon>
        <taxon>Pseudomonadota</taxon>
        <taxon>Acidithiobacillia</taxon>
        <taxon>Acidithiobacillales</taxon>
        <taxon>Acidithiobacillaceae</taxon>
        <taxon>Acidithiobacillus</taxon>
    </lineage>
</organism>
<keyword evidence="1" id="KW-0175">Coiled coil</keyword>